<dbReference type="Pfam" id="PF08281">
    <property type="entry name" value="Sigma70_r4_2"/>
    <property type="match status" value="1"/>
</dbReference>
<keyword evidence="3" id="KW-0731">Sigma factor</keyword>
<keyword evidence="2" id="KW-0805">Transcription regulation</keyword>
<dbReference type="InterPro" id="IPR036388">
    <property type="entry name" value="WH-like_DNA-bd_sf"/>
</dbReference>
<evidence type="ECO:0000259" key="5">
    <source>
        <dbReference type="Pfam" id="PF04542"/>
    </source>
</evidence>
<accession>A0ABW6T366</accession>
<evidence type="ECO:0000256" key="1">
    <source>
        <dbReference type="ARBA" id="ARBA00010641"/>
    </source>
</evidence>
<dbReference type="InterPro" id="IPR039425">
    <property type="entry name" value="RNA_pol_sigma-70-like"/>
</dbReference>
<dbReference type="SUPFAM" id="SSF88659">
    <property type="entry name" value="Sigma3 and sigma4 domains of RNA polymerase sigma factors"/>
    <property type="match status" value="1"/>
</dbReference>
<sequence length="193" mass="21060">MIEPGPRDRFTALYDACYPSVYAYAVSRAGRQLAEEVASETFCVAWRRIDDVPDEALPWLLGVARNVLRESYRADARRQSLESELAAWAAAGEHTTGDVADAVTERAAVLRALATLSDGDRELLTLVAWHGLRAADAAKVVGCSTATYFVRLHRARRRLERALVVAAVGEPDAVDGASVLPSESLESVKESFR</sequence>
<dbReference type="Proteomes" id="UP001602013">
    <property type="component" value="Unassembled WGS sequence"/>
</dbReference>
<comment type="caution">
    <text evidence="7">The sequence shown here is derived from an EMBL/GenBank/DDBJ whole genome shotgun (WGS) entry which is preliminary data.</text>
</comment>
<gene>
    <name evidence="7" type="ORF">ACFYXI_39690</name>
</gene>
<dbReference type="NCBIfam" id="TIGR02937">
    <property type="entry name" value="sigma70-ECF"/>
    <property type="match status" value="1"/>
</dbReference>
<dbReference type="SUPFAM" id="SSF88946">
    <property type="entry name" value="Sigma2 domain of RNA polymerase sigma factors"/>
    <property type="match status" value="1"/>
</dbReference>
<reference evidence="7 8" key="1">
    <citation type="submission" date="2024-10" db="EMBL/GenBank/DDBJ databases">
        <title>The Natural Products Discovery Center: Release of the First 8490 Sequenced Strains for Exploring Actinobacteria Biosynthetic Diversity.</title>
        <authorList>
            <person name="Kalkreuter E."/>
            <person name="Kautsar S.A."/>
            <person name="Yang D."/>
            <person name="Bader C.D."/>
            <person name="Teijaro C.N."/>
            <person name="Fluegel L."/>
            <person name="Davis C.M."/>
            <person name="Simpson J.R."/>
            <person name="Lauterbach L."/>
            <person name="Steele A.D."/>
            <person name="Gui C."/>
            <person name="Meng S."/>
            <person name="Li G."/>
            <person name="Viehrig K."/>
            <person name="Ye F."/>
            <person name="Su P."/>
            <person name="Kiefer A.F."/>
            <person name="Nichols A."/>
            <person name="Cepeda A.J."/>
            <person name="Yan W."/>
            <person name="Fan B."/>
            <person name="Jiang Y."/>
            <person name="Adhikari A."/>
            <person name="Zheng C.-J."/>
            <person name="Schuster L."/>
            <person name="Cowan T.M."/>
            <person name="Smanski M.J."/>
            <person name="Chevrette M.G."/>
            <person name="De Carvalho L.P.S."/>
            <person name="Shen B."/>
        </authorList>
    </citation>
    <scope>NUCLEOTIDE SEQUENCE [LARGE SCALE GENOMIC DNA]</scope>
    <source>
        <strain evidence="7 8">NPDC002173</strain>
    </source>
</reference>
<dbReference type="InterPro" id="IPR013249">
    <property type="entry name" value="RNA_pol_sigma70_r4_t2"/>
</dbReference>
<evidence type="ECO:0000256" key="3">
    <source>
        <dbReference type="ARBA" id="ARBA00023082"/>
    </source>
</evidence>
<dbReference type="PANTHER" id="PTHR43133">
    <property type="entry name" value="RNA POLYMERASE ECF-TYPE SIGMA FACTO"/>
    <property type="match status" value="1"/>
</dbReference>
<dbReference type="InterPro" id="IPR013324">
    <property type="entry name" value="RNA_pol_sigma_r3/r4-like"/>
</dbReference>
<evidence type="ECO:0000313" key="7">
    <source>
        <dbReference type="EMBL" id="MFF3671725.1"/>
    </source>
</evidence>
<evidence type="ECO:0000256" key="4">
    <source>
        <dbReference type="ARBA" id="ARBA00023163"/>
    </source>
</evidence>
<evidence type="ECO:0000259" key="6">
    <source>
        <dbReference type="Pfam" id="PF08281"/>
    </source>
</evidence>
<keyword evidence="4" id="KW-0804">Transcription</keyword>
<comment type="similarity">
    <text evidence="1">Belongs to the sigma-70 factor family. ECF subfamily.</text>
</comment>
<evidence type="ECO:0000256" key="2">
    <source>
        <dbReference type="ARBA" id="ARBA00023015"/>
    </source>
</evidence>
<evidence type="ECO:0000313" key="8">
    <source>
        <dbReference type="Proteomes" id="UP001602013"/>
    </source>
</evidence>
<organism evidence="7 8">
    <name type="scientific">Microtetraspora malaysiensis</name>
    <dbReference type="NCBI Taxonomy" id="161358"/>
    <lineage>
        <taxon>Bacteria</taxon>
        <taxon>Bacillati</taxon>
        <taxon>Actinomycetota</taxon>
        <taxon>Actinomycetes</taxon>
        <taxon>Streptosporangiales</taxon>
        <taxon>Streptosporangiaceae</taxon>
        <taxon>Microtetraspora</taxon>
    </lineage>
</organism>
<dbReference type="RefSeq" id="WP_387417893.1">
    <property type="nucleotide sequence ID" value="NZ_CP191998.1"/>
</dbReference>
<dbReference type="InterPro" id="IPR013325">
    <property type="entry name" value="RNA_pol_sigma_r2"/>
</dbReference>
<proteinExistence type="inferred from homology"/>
<dbReference type="EMBL" id="JBIASD010000053">
    <property type="protein sequence ID" value="MFF3671725.1"/>
    <property type="molecule type" value="Genomic_DNA"/>
</dbReference>
<feature type="domain" description="RNA polymerase sigma factor 70 region 4 type 2" evidence="6">
    <location>
        <begin position="107"/>
        <end position="159"/>
    </location>
</feature>
<dbReference type="Gene3D" id="1.10.10.10">
    <property type="entry name" value="Winged helix-like DNA-binding domain superfamily/Winged helix DNA-binding domain"/>
    <property type="match status" value="1"/>
</dbReference>
<dbReference type="Gene3D" id="1.10.1740.10">
    <property type="match status" value="1"/>
</dbReference>
<protein>
    <submittedName>
        <fullName evidence="7">RNA polymerase sigma factor</fullName>
    </submittedName>
</protein>
<dbReference type="Pfam" id="PF04542">
    <property type="entry name" value="Sigma70_r2"/>
    <property type="match status" value="1"/>
</dbReference>
<dbReference type="InterPro" id="IPR007627">
    <property type="entry name" value="RNA_pol_sigma70_r2"/>
</dbReference>
<name>A0ABW6T366_9ACTN</name>
<keyword evidence="8" id="KW-1185">Reference proteome</keyword>
<dbReference type="InterPro" id="IPR014284">
    <property type="entry name" value="RNA_pol_sigma-70_dom"/>
</dbReference>
<feature type="domain" description="RNA polymerase sigma-70 region 2" evidence="5">
    <location>
        <begin position="13"/>
        <end position="77"/>
    </location>
</feature>
<dbReference type="PANTHER" id="PTHR43133:SF25">
    <property type="entry name" value="RNA POLYMERASE SIGMA FACTOR RFAY-RELATED"/>
    <property type="match status" value="1"/>
</dbReference>